<sequence length="164" mass="18358">MSKLNYAQVFIRRTIIVLLGFMLIMHFSDQWKNDRRGINAPLSELKGDGPVTKIKVGRSFNVDEDTFTVDEVYLSSQTVLITYSYRSRSISKWSFPAMSLKLIMPAGRQWSPGGGGSSGMNDGQRGYITFDHTGALPSTAKLVYDLYDRHAELELPLTKAGESK</sequence>
<feature type="transmembrane region" description="Helical" evidence="1">
    <location>
        <begin position="6"/>
        <end position="27"/>
    </location>
</feature>
<organism evidence="2 3">
    <name type="scientific">Cohnella soli</name>
    <dbReference type="NCBI Taxonomy" id="425005"/>
    <lineage>
        <taxon>Bacteria</taxon>
        <taxon>Bacillati</taxon>
        <taxon>Bacillota</taxon>
        <taxon>Bacilli</taxon>
        <taxon>Bacillales</taxon>
        <taxon>Paenibacillaceae</taxon>
        <taxon>Cohnella</taxon>
    </lineage>
</organism>
<reference evidence="3" key="1">
    <citation type="journal article" date="2019" name="Int. J. Syst. Evol. Microbiol.">
        <title>The Global Catalogue of Microorganisms (GCM) 10K type strain sequencing project: providing services to taxonomists for standard genome sequencing and annotation.</title>
        <authorList>
            <consortium name="The Broad Institute Genomics Platform"/>
            <consortium name="The Broad Institute Genome Sequencing Center for Infectious Disease"/>
            <person name="Wu L."/>
            <person name="Ma J."/>
        </authorList>
    </citation>
    <scope>NUCLEOTIDE SEQUENCE [LARGE SCALE GENOMIC DNA]</scope>
    <source>
        <strain evidence="3">CGMCC 1.18575</strain>
    </source>
</reference>
<dbReference type="RefSeq" id="WP_378137615.1">
    <property type="nucleotide sequence ID" value="NZ_JBHSMI010000052.1"/>
</dbReference>
<accession>A0ABW0I3N5</accession>
<gene>
    <name evidence="2" type="ORF">ACFPOF_24465</name>
</gene>
<name>A0ABW0I3N5_9BACL</name>
<keyword evidence="3" id="KW-1185">Reference proteome</keyword>
<keyword evidence="1" id="KW-0812">Transmembrane</keyword>
<dbReference type="EMBL" id="JBHSMI010000052">
    <property type="protein sequence ID" value="MFC5405907.1"/>
    <property type="molecule type" value="Genomic_DNA"/>
</dbReference>
<evidence type="ECO:0000313" key="2">
    <source>
        <dbReference type="EMBL" id="MFC5405907.1"/>
    </source>
</evidence>
<comment type="caution">
    <text evidence="2">The sequence shown here is derived from an EMBL/GenBank/DDBJ whole genome shotgun (WGS) entry which is preliminary data.</text>
</comment>
<evidence type="ECO:0000313" key="3">
    <source>
        <dbReference type="Proteomes" id="UP001596113"/>
    </source>
</evidence>
<proteinExistence type="predicted"/>
<evidence type="ECO:0000256" key="1">
    <source>
        <dbReference type="SAM" id="Phobius"/>
    </source>
</evidence>
<keyword evidence="1" id="KW-0472">Membrane</keyword>
<protein>
    <submittedName>
        <fullName evidence="2">Uncharacterized protein</fullName>
    </submittedName>
</protein>
<keyword evidence="1" id="KW-1133">Transmembrane helix</keyword>
<dbReference type="Proteomes" id="UP001596113">
    <property type="component" value="Unassembled WGS sequence"/>
</dbReference>